<evidence type="ECO:0000259" key="13">
    <source>
        <dbReference type="PROSITE" id="PS50109"/>
    </source>
</evidence>
<dbReference type="SMART" id="SM00387">
    <property type="entry name" value="HATPase_c"/>
    <property type="match status" value="1"/>
</dbReference>
<keyword evidence="10 12" id="KW-1133">Transmembrane helix</keyword>
<evidence type="ECO:0000256" key="8">
    <source>
        <dbReference type="ARBA" id="ARBA00022777"/>
    </source>
</evidence>
<dbReference type="InterPro" id="IPR005467">
    <property type="entry name" value="His_kinase_dom"/>
</dbReference>
<keyword evidence="9" id="KW-0067">ATP-binding</keyword>
<dbReference type="Pfam" id="PF02518">
    <property type="entry name" value="HATPase_c"/>
    <property type="match status" value="1"/>
</dbReference>
<dbReference type="Proteomes" id="UP001321047">
    <property type="component" value="Unassembled WGS sequence"/>
</dbReference>
<proteinExistence type="predicted"/>
<comment type="caution">
    <text evidence="14">The sequence shown here is derived from an EMBL/GenBank/DDBJ whole genome shotgun (WGS) entry which is preliminary data.</text>
</comment>
<keyword evidence="8 14" id="KW-0418">Kinase</keyword>
<evidence type="ECO:0000256" key="3">
    <source>
        <dbReference type="ARBA" id="ARBA00012438"/>
    </source>
</evidence>
<feature type="domain" description="Histidine kinase" evidence="13">
    <location>
        <begin position="325"/>
        <end position="529"/>
    </location>
</feature>
<keyword evidence="6 12" id="KW-0812">Transmembrane</keyword>
<dbReference type="InterPro" id="IPR036890">
    <property type="entry name" value="HATPase_C_sf"/>
</dbReference>
<gene>
    <name evidence="14" type="ORF">OB919_18980</name>
</gene>
<keyword evidence="5" id="KW-0808">Transferase</keyword>
<dbReference type="PANTHER" id="PTHR44936:SF10">
    <property type="entry name" value="SENSOR PROTEIN RSTB"/>
    <property type="match status" value="1"/>
</dbReference>
<evidence type="ECO:0000313" key="14">
    <source>
        <dbReference type="EMBL" id="MCU4754036.1"/>
    </source>
</evidence>
<evidence type="ECO:0000256" key="12">
    <source>
        <dbReference type="SAM" id="Phobius"/>
    </source>
</evidence>
<dbReference type="CDD" id="cd00075">
    <property type="entry name" value="HATPase"/>
    <property type="match status" value="1"/>
</dbReference>
<dbReference type="InterPro" id="IPR003594">
    <property type="entry name" value="HATPase_dom"/>
</dbReference>
<dbReference type="AlphaFoldDB" id="A0AAP2ZB84"/>
<dbReference type="Gene3D" id="3.30.565.10">
    <property type="entry name" value="Histidine kinase-like ATPase, C-terminal domain"/>
    <property type="match status" value="1"/>
</dbReference>
<organism evidence="14 15">
    <name type="scientific">Natronosalvus hydrolyticus</name>
    <dbReference type="NCBI Taxonomy" id="2979988"/>
    <lineage>
        <taxon>Archaea</taxon>
        <taxon>Methanobacteriati</taxon>
        <taxon>Methanobacteriota</taxon>
        <taxon>Stenosarchaea group</taxon>
        <taxon>Halobacteria</taxon>
        <taxon>Halobacteriales</taxon>
        <taxon>Natrialbaceae</taxon>
        <taxon>Natronosalvus</taxon>
    </lineage>
</organism>
<dbReference type="GO" id="GO:0005886">
    <property type="term" value="C:plasma membrane"/>
    <property type="evidence" value="ECO:0007669"/>
    <property type="project" value="UniProtKB-SubCell"/>
</dbReference>
<reference evidence="14 15" key="1">
    <citation type="submission" date="2022-09" db="EMBL/GenBank/DDBJ databases">
        <title>Enrichment on poylsaccharides allowed isolation of novel metabolic and taxonomic groups of Haloarchaea.</title>
        <authorList>
            <person name="Sorokin D.Y."/>
            <person name="Elcheninov A.G."/>
            <person name="Khizhniak T.V."/>
            <person name="Kolganova T.V."/>
            <person name="Kublanov I.V."/>
        </authorList>
    </citation>
    <scope>NUCLEOTIDE SEQUENCE [LARGE SCALE GENOMIC DNA]</scope>
    <source>
        <strain evidence="14 15">AArc-curdl1</strain>
    </source>
</reference>
<dbReference type="Gene3D" id="3.30.450.20">
    <property type="entry name" value="PAS domain"/>
    <property type="match status" value="1"/>
</dbReference>
<dbReference type="PROSITE" id="PS50109">
    <property type="entry name" value="HIS_KIN"/>
    <property type="match status" value="1"/>
</dbReference>
<evidence type="ECO:0000256" key="7">
    <source>
        <dbReference type="ARBA" id="ARBA00022741"/>
    </source>
</evidence>
<dbReference type="EC" id="2.7.13.3" evidence="3"/>
<evidence type="ECO:0000256" key="1">
    <source>
        <dbReference type="ARBA" id="ARBA00000085"/>
    </source>
</evidence>
<dbReference type="Gene3D" id="1.10.287.130">
    <property type="match status" value="1"/>
</dbReference>
<dbReference type="SUPFAM" id="SSF55874">
    <property type="entry name" value="ATPase domain of HSP90 chaperone/DNA topoisomerase II/histidine kinase"/>
    <property type="match status" value="1"/>
</dbReference>
<dbReference type="RefSeq" id="WP_342810341.1">
    <property type="nucleotide sequence ID" value="NZ_JAOPJZ010000027.1"/>
</dbReference>
<dbReference type="Pfam" id="PF02743">
    <property type="entry name" value="dCache_1"/>
    <property type="match status" value="1"/>
</dbReference>
<dbReference type="EMBL" id="JAOPJZ010000027">
    <property type="protein sequence ID" value="MCU4754036.1"/>
    <property type="molecule type" value="Genomic_DNA"/>
</dbReference>
<name>A0AAP2ZB84_9EURY</name>
<evidence type="ECO:0000256" key="9">
    <source>
        <dbReference type="ARBA" id="ARBA00022840"/>
    </source>
</evidence>
<sequence>MNTSQRFVLAFAIVFVVSGFVLVAAFDAHRSDVTSYTESAVEDQAEGTAAALDDRLRGQQQTLEVAATNEALADHRSQRQHDALEAVIDRSAFDGASIVDSDGILQSLTTGDDSESELVGADFSDRPYVQCALEGDRCISDPFIAETDNYIVVISVPLYDDGEVVGTVNAAYHLSETDFFDALSTVDERTGITITHDEGVIYAQNDHLGETIDRQTDLETVDWTVTVHHDQQLLLETLDRLQTFQIIVALAFFGSVTGFAIWVYRSKVKRIGRLADRLDALEDRAYDTDVTIGGPAEWQRIDLALDRLGQSLARREQMLLVHNRILRHNLRNDLNVIDGHAAQLEATTEGPDRESARTIQRATTDLLELADRARTTERLLGRSVTDRRPIDLVAMLEESIERLHDEYPDVDVHFDAPDTAGVVGGPELVLAFDELLENVGEHAGERSSVDISVRTEADTVRVQIADDGPGIPAETIERIAGNTAISPVNHSRGIGLWLVDWTVSLYDGTLEFLSEEGGTGTVVELAFERGSLEAGMNELERGK</sequence>
<comment type="subcellular location">
    <subcellularLocation>
        <location evidence="2">Cell membrane</location>
        <topology evidence="2">Multi-pass membrane protein</topology>
    </subcellularLocation>
</comment>
<evidence type="ECO:0000313" key="15">
    <source>
        <dbReference type="Proteomes" id="UP001321047"/>
    </source>
</evidence>
<dbReference type="SUPFAM" id="SSF103190">
    <property type="entry name" value="Sensory domain-like"/>
    <property type="match status" value="1"/>
</dbReference>
<keyword evidence="4" id="KW-1003">Cell membrane</keyword>
<comment type="catalytic activity">
    <reaction evidence="1">
        <text>ATP + protein L-histidine = ADP + protein N-phospho-L-histidine.</text>
        <dbReference type="EC" id="2.7.13.3"/>
    </reaction>
</comment>
<evidence type="ECO:0000256" key="4">
    <source>
        <dbReference type="ARBA" id="ARBA00022475"/>
    </source>
</evidence>
<accession>A0AAP2ZB84</accession>
<keyword evidence="7" id="KW-0547">Nucleotide-binding</keyword>
<evidence type="ECO:0000256" key="11">
    <source>
        <dbReference type="ARBA" id="ARBA00023136"/>
    </source>
</evidence>
<feature type="transmembrane region" description="Helical" evidence="12">
    <location>
        <begin position="244"/>
        <end position="264"/>
    </location>
</feature>
<evidence type="ECO:0000256" key="10">
    <source>
        <dbReference type="ARBA" id="ARBA00022989"/>
    </source>
</evidence>
<dbReference type="GO" id="GO:0004673">
    <property type="term" value="F:protein histidine kinase activity"/>
    <property type="evidence" value="ECO:0007669"/>
    <property type="project" value="UniProtKB-EC"/>
</dbReference>
<evidence type="ECO:0000256" key="6">
    <source>
        <dbReference type="ARBA" id="ARBA00022692"/>
    </source>
</evidence>
<dbReference type="CDD" id="cd12914">
    <property type="entry name" value="PDC1_DGC_like"/>
    <property type="match status" value="1"/>
</dbReference>
<keyword evidence="11 12" id="KW-0472">Membrane</keyword>
<keyword evidence="15" id="KW-1185">Reference proteome</keyword>
<protein>
    <recommendedName>
        <fullName evidence="3">histidine kinase</fullName>
        <ecNumber evidence="3">2.7.13.3</ecNumber>
    </recommendedName>
</protein>
<dbReference type="GO" id="GO:0005524">
    <property type="term" value="F:ATP binding"/>
    <property type="evidence" value="ECO:0007669"/>
    <property type="project" value="UniProtKB-KW"/>
</dbReference>
<evidence type="ECO:0000256" key="5">
    <source>
        <dbReference type="ARBA" id="ARBA00022679"/>
    </source>
</evidence>
<dbReference type="PANTHER" id="PTHR44936">
    <property type="entry name" value="SENSOR PROTEIN CREC"/>
    <property type="match status" value="1"/>
</dbReference>
<evidence type="ECO:0000256" key="2">
    <source>
        <dbReference type="ARBA" id="ARBA00004651"/>
    </source>
</evidence>
<dbReference type="InterPro" id="IPR050980">
    <property type="entry name" value="2C_sensor_his_kinase"/>
</dbReference>
<dbReference type="InterPro" id="IPR029151">
    <property type="entry name" value="Sensor-like_sf"/>
</dbReference>
<dbReference type="InterPro" id="IPR033479">
    <property type="entry name" value="dCache_1"/>
</dbReference>